<dbReference type="InterPro" id="IPR049492">
    <property type="entry name" value="BD-FAE-like_dom"/>
</dbReference>
<dbReference type="RefSeq" id="WP_024570056.1">
    <property type="nucleotide sequence ID" value="NZ_CP037901.1"/>
</dbReference>
<feature type="domain" description="BD-FAE-like" evidence="2">
    <location>
        <begin position="73"/>
        <end position="179"/>
    </location>
</feature>
<evidence type="ECO:0000256" key="1">
    <source>
        <dbReference type="ARBA" id="ARBA00022801"/>
    </source>
</evidence>
<accession>A0A482J2A7</accession>
<reference evidence="3 4" key="1">
    <citation type="submission" date="2019-03" db="EMBL/GenBank/DDBJ databases">
        <title>Comparative insights into the high quality Complete genome sequence of highly metal resistant Cupriavidus metallidurans strain BS1 isolated from a gold-copper mine.</title>
        <authorList>
            <person name="Mazhar H.S."/>
            <person name="Rensing C."/>
        </authorList>
    </citation>
    <scope>NUCLEOTIDE SEQUENCE [LARGE SCALE GENOMIC DNA]</scope>
    <source>
        <strain evidence="3 4">BS1</strain>
    </source>
</reference>
<dbReference type="Gene3D" id="3.40.50.1820">
    <property type="entry name" value="alpha/beta hydrolase"/>
    <property type="match status" value="1"/>
</dbReference>
<name>A0A482J2A7_9BURK</name>
<dbReference type="Pfam" id="PF20434">
    <property type="entry name" value="BD-FAE"/>
    <property type="match status" value="1"/>
</dbReference>
<keyword evidence="1 3" id="KW-0378">Hydrolase</keyword>
<evidence type="ECO:0000259" key="2">
    <source>
        <dbReference type="Pfam" id="PF20434"/>
    </source>
</evidence>
<dbReference type="InterPro" id="IPR050300">
    <property type="entry name" value="GDXG_lipolytic_enzyme"/>
</dbReference>
<gene>
    <name evidence="3" type="ORF">DDF84_026230</name>
</gene>
<dbReference type="Proteomes" id="UP000253772">
    <property type="component" value="Chromosome c2"/>
</dbReference>
<dbReference type="AlphaFoldDB" id="A0A482J2A7"/>
<evidence type="ECO:0000313" key="4">
    <source>
        <dbReference type="Proteomes" id="UP000253772"/>
    </source>
</evidence>
<sequence length="315" mass="33218">MTGSAMPVASAFPGLSSSQASAMLALGPRWTDDIQANRRQVCTIYDSVHAAQPADGVRSHANIAYGTHARQRLDLYLPEGSAAGDARPVVVFVHGGAFIRGDKDASPHIYANVPRWCARQGYIGVNVEYRLAPEASYPAGAEDVAMALAWLRAHARAHGGDPGRIVLIGHSAGGSHVASCLSDPACGENGSGVVGAVLVSARLQADTLPDNPNANGVAAYYGSDPALQLAHAPMPFAGRLRVPLMVAFAEFENPYLDLYALQYAARVREAQGSSPRVVQVARHNHTSIVAHLGTADTTFSQTLSEFLETVTRIAT</sequence>
<dbReference type="PANTHER" id="PTHR48081:SF33">
    <property type="entry name" value="KYNURENINE FORMAMIDASE"/>
    <property type="match status" value="1"/>
</dbReference>
<evidence type="ECO:0000313" key="3">
    <source>
        <dbReference type="EMBL" id="QBP13140.1"/>
    </source>
</evidence>
<organism evidence="3 4">
    <name type="scientific">Cupriavidus metallidurans</name>
    <dbReference type="NCBI Taxonomy" id="119219"/>
    <lineage>
        <taxon>Bacteria</taxon>
        <taxon>Pseudomonadati</taxon>
        <taxon>Pseudomonadota</taxon>
        <taxon>Betaproteobacteria</taxon>
        <taxon>Burkholderiales</taxon>
        <taxon>Burkholderiaceae</taxon>
        <taxon>Cupriavidus</taxon>
    </lineage>
</organism>
<dbReference type="OrthoDB" id="9771666at2"/>
<dbReference type="GO" id="GO:0016787">
    <property type="term" value="F:hydrolase activity"/>
    <property type="evidence" value="ECO:0007669"/>
    <property type="project" value="UniProtKB-KW"/>
</dbReference>
<dbReference type="SUPFAM" id="SSF53474">
    <property type="entry name" value="alpha/beta-Hydrolases"/>
    <property type="match status" value="1"/>
</dbReference>
<dbReference type="PANTHER" id="PTHR48081">
    <property type="entry name" value="AB HYDROLASE SUPERFAMILY PROTEIN C4A8.06C"/>
    <property type="match status" value="1"/>
</dbReference>
<dbReference type="InterPro" id="IPR029058">
    <property type="entry name" value="AB_hydrolase_fold"/>
</dbReference>
<protein>
    <submittedName>
        <fullName evidence="3">Alpha/beta hydrolase</fullName>
    </submittedName>
</protein>
<dbReference type="EMBL" id="CP037901">
    <property type="protein sequence ID" value="QBP13140.1"/>
    <property type="molecule type" value="Genomic_DNA"/>
</dbReference>
<proteinExistence type="predicted"/>